<name>B4D9P0_9BACT</name>
<evidence type="ECO:0000256" key="1">
    <source>
        <dbReference type="SAM" id="MobiDB-lite"/>
    </source>
</evidence>
<evidence type="ECO:0000313" key="3">
    <source>
        <dbReference type="Proteomes" id="UP000005824"/>
    </source>
</evidence>
<reference evidence="2 3" key="1">
    <citation type="journal article" date="2011" name="J. Bacteriol.">
        <title>Genome sequence of Chthoniobacter flavus Ellin428, an aerobic heterotrophic soil bacterium.</title>
        <authorList>
            <person name="Kant R."/>
            <person name="van Passel M.W."/>
            <person name="Palva A."/>
            <person name="Lucas S."/>
            <person name="Lapidus A."/>
            <person name="Glavina Del Rio T."/>
            <person name="Dalin E."/>
            <person name="Tice H."/>
            <person name="Bruce D."/>
            <person name="Goodwin L."/>
            <person name="Pitluck S."/>
            <person name="Larimer F.W."/>
            <person name="Land M.L."/>
            <person name="Hauser L."/>
            <person name="Sangwan P."/>
            <person name="de Vos W.M."/>
            <person name="Janssen P.H."/>
            <person name="Smidt H."/>
        </authorList>
    </citation>
    <scope>NUCLEOTIDE SEQUENCE [LARGE SCALE GENOMIC DNA]</scope>
    <source>
        <strain evidence="2 3">Ellin428</strain>
    </source>
</reference>
<gene>
    <name evidence="2" type="ORF">CfE428DRAFT_5630</name>
</gene>
<comment type="caution">
    <text evidence="2">The sequence shown here is derived from an EMBL/GenBank/DDBJ whole genome shotgun (WGS) entry which is preliminary data.</text>
</comment>
<dbReference type="AlphaFoldDB" id="B4D9P0"/>
<dbReference type="InParanoid" id="B4D9P0"/>
<dbReference type="SUPFAM" id="SSF56059">
    <property type="entry name" value="Glutathione synthetase ATP-binding domain-like"/>
    <property type="match status" value="1"/>
</dbReference>
<keyword evidence="3" id="KW-1185">Reference proteome</keyword>
<evidence type="ECO:0000313" key="2">
    <source>
        <dbReference type="EMBL" id="EDY16821.1"/>
    </source>
</evidence>
<dbReference type="Proteomes" id="UP000005824">
    <property type="component" value="Unassembled WGS sequence"/>
</dbReference>
<proteinExistence type="predicted"/>
<feature type="region of interest" description="Disordered" evidence="1">
    <location>
        <begin position="243"/>
        <end position="262"/>
    </location>
</feature>
<accession>B4D9P0</accession>
<sequence length="302" mass="33370">MWVRRETPGKMKFDPDDCCVLNGGDGAWAFASLAEQLSSTLGIPISERAQGFNYVLHLDSIETDFAGESFIPLSAIRTAADKRQTAAAFARHSVPTPRTRLLESFDEVTRFVPANPQSEWCLKYPTGCGANGHRLIGTDSGEPPNWPRPFVVQEFIRLERPEVYRLYGAGGELFGWVARRFPEGTHPSPWVAHARGARYELAGDAPQQAIDVATAALQAAGLLASFGLRRFAQAVLRRVGGTGSGDGWNLQPRRPRPQYPEPGERLVGSYRRCLSAVGSRGLSRKGWPTTEPEHYPHLFQRV</sequence>
<dbReference type="EMBL" id="ABVL01000027">
    <property type="protein sequence ID" value="EDY16821.1"/>
    <property type="molecule type" value="Genomic_DNA"/>
</dbReference>
<organism evidence="2 3">
    <name type="scientific">Chthoniobacter flavus Ellin428</name>
    <dbReference type="NCBI Taxonomy" id="497964"/>
    <lineage>
        <taxon>Bacteria</taxon>
        <taxon>Pseudomonadati</taxon>
        <taxon>Verrucomicrobiota</taxon>
        <taxon>Spartobacteria</taxon>
        <taxon>Chthoniobacterales</taxon>
        <taxon>Chthoniobacteraceae</taxon>
        <taxon>Chthoniobacter</taxon>
    </lineage>
</organism>
<dbReference type="STRING" id="497964.CfE428DRAFT_5630"/>
<protein>
    <submittedName>
        <fullName evidence="2">Uncharacterized protein</fullName>
    </submittedName>
</protein>
<dbReference type="eggNOG" id="ENOG5031062">
    <property type="taxonomic scope" value="Bacteria"/>
</dbReference>